<dbReference type="WBParaSite" id="JU765_v2.g3666.t1">
    <property type="protein sequence ID" value="JU765_v2.g3666.t1"/>
    <property type="gene ID" value="JU765_v2.g3666"/>
</dbReference>
<dbReference type="Proteomes" id="UP000887576">
    <property type="component" value="Unplaced"/>
</dbReference>
<name>A0AC34R5X5_9BILA</name>
<protein>
    <submittedName>
        <fullName evidence="2">G-protein coupled receptors family 1 profile domain-containing protein</fullName>
    </submittedName>
</protein>
<proteinExistence type="predicted"/>
<evidence type="ECO:0000313" key="2">
    <source>
        <dbReference type="WBParaSite" id="JU765_v2.g3666.t1"/>
    </source>
</evidence>
<reference evidence="2" key="1">
    <citation type="submission" date="2022-11" db="UniProtKB">
        <authorList>
            <consortium name="WormBaseParasite"/>
        </authorList>
    </citation>
    <scope>IDENTIFICATION</scope>
</reference>
<accession>A0AC34R5X5</accession>
<evidence type="ECO:0000313" key="1">
    <source>
        <dbReference type="Proteomes" id="UP000887576"/>
    </source>
</evidence>
<sequence>MKIIRYEKENICGNFCTEKWPTEKSKRIYTFIVLFVQAFIPFSIMAVSYHQIFAFLRQRAHNRLTSIAQQANMLYLLAATAGGETSQHKEQLGHLIDQKNRLIRQKRRVTLILCLMVVLFGLTSLPHNIVSVITEFDNEYEIFILEDGTDITYLASLFSHFVAMTSCVINPILYGMLNPEFRDVIVKNLKWAPRFVSNIPTQISAIGATQV</sequence>
<organism evidence="1 2">
    <name type="scientific">Panagrolaimus sp. JU765</name>
    <dbReference type="NCBI Taxonomy" id="591449"/>
    <lineage>
        <taxon>Eukaryota</taxon>
        <taxon>Metazoa</taxon>
        <taxon>Ecdysozoa</taxon>
        <taxon>Nematoda</taxon>
        <taxon>Chromadorea</taxon>
        <taxon>Rhabditida</taxon>
        <taxon>Tylenchina</taxon>
        <taxon>Panagrolaimomorpha</taxon>
        <taxon>Panagrolaimoidea</taxon>
        <taxon>Panagrolaimidae</taxon>
        <taxon>Panagrolaimus</taxon>
    </lineage>
</organism>